<dbReference type="FunFam" id="1.10.8.10:FF:000023">
    <property type="entry name" value="Putative ubiquitin carboxyl-terminal hydrolase 25"/>
    <property type="match status" value="1"/>
</dbReference>
<dbReference type="InterPro" id="IPR003903">
    <property type="entry name" value="UIM_dom"/>
</dbReference>
<dbReference type="AlphaFoldDB" id="A0A6I8QPA3"/>
<dbReference type="Pfam" id="PF00443">
    <property type="entry name" value="UCH"/>
    <property type="match status" value="1"/>
</dbReference>
<dbReference type="SMART" id="SM00726">
    <property type="entry name" value="UIM"/>
    <property type="match status" value="2"/>
</dbReference>
<keyword evidence="16" id="KW-0539">Nucleus</keyword>
<dbReference type="EC" id="3.4.19.12" evidence="5"/>
<evidence type="ECO:0000256" key="20">
    <source>
        <dbReference type="ARBA" id="ARBA00075172"/>
    </source>
</evidence>
<evidence type="ECO:0000256" key="6">
    <source>
        <dbReference type="ARBA" id="ARBA00022490"/>
    </source>
</evidence>
<dbReference type="PROSITE" id="PS50330">
    <property type="entry name" value="UIM"/>
    <property type="match status" value="1"/>
</dbReference>
<evidence type="ECO:0000256" key="3">
    <source>
        <dbReference type="ARBA" id="ARBA00004496"/>
    </source>
</evidence>
<evidence type="ECO:0000256" key="9">
    <source>
        <dbReference type="ARBA" id="ARBA00022670"/>
    </source>
</evidence>
<dbReference type="GO" id="GO:0005737">
    <property type="term" value="C:cytoplasm"/>
    <property type="evidence" value="ECO:0007669"/>
    <property type="project" value="UniProtKB-SubCell"/>
</dbReference>
<dbReference type="Ensembl" id="ENSXETT00000091555">
    <property type="protein sequence ID" value="ENSXETP00000071112"/>
    <property type="gene ID" value="ENSXETG00000023135"/>
</dbReference>
<evidence type="ECO:0000256" key="21">
    <source>
        <dbReference type="ARBA" id="ARBA00078773"/>
    </source>
</evidence>
<dbReference type="SUPFAM" id="SSF46934">
    <property type="entry name" value="UBA-like"/>
    <property type="match status" value="1"/>
</dbReference>
<gene>
    <name evidence="25" type="primary">usp25</name>
</gene>
<evidence type="ECO:0000256" key="12">
    <source>
        <dbReference type="ARBA" id="ARBA00022801"/>
    </source>
</evidence>
<keyword evidence="8" id="KW-0597">Phosphoprotein</keyword>
<keyword evidence="11" id="KW-0833">Ubl conjugation pathway</keyword>
<dbReference type="InterPro" id="IPR038765">
    <property type="entry name" value="Papain-like_cys_pep_sf"/>
</dbReference>
<feature type="domain" description="USP" evidence="24">
    <location>
        <begin position="168"/>
        <end position="595"/>
    </location>
</feature>
<dbReference type="GO" id="GO:0004843">
    <property type="term" value="F:cysteine-type deubiquitinase activity"/>
    <property type="evidence" value="ECO:0007669"/>
    <property type="project" value="UniProtKB-EC"/>
</dbReference>
<comment type="function">
    <text evidence="17">The muscle-specific isoform (USP25m) may have a role in the regulation of muscular differentiation and function.</text>
</comment>
<evidence type="ECO:0000256" key="7">
    <source>
        <dbReference type="ARBA" id="ARBA00022499"/>
    </source>
</evidence>
<dbReference type="PROSITE" id="PS00973">
    <property type="entry name" value="USP_2"/>
    <property type="match status" value="1"/>
</dbReference>
<feature type="region of interest" description="Disordered" evidence="23">
    <location>
        <begin position="672"/>
        <end position="691"/>
    </location>
</feature>
<dbReference type="GO" id="GO:0016579">
    <property type="term" value="P:protein deubiquitination"/>
    <property type="evidence" value="ECO:0007669"/>
    <property type="project" value="InterPro"/>
</dbReference>
<dbReference type="InterPro" id="IPR009060">
    <property type="entry name" value="UBA-like_sf"/>
</dbReference>
<reference evidence="25" key="2">
    <citation type="submission" date="2020-05" db="UniProtKB">
        <authorList>
            <consortium name="Ensembl"/>
        </authorList>
    </citation>
    <scope>IDENTIFICATION</scope>
</reference>
<keyword evidence="15" id="KW-0175">Coiled coil</keyword>
<evidence type="ECO:0000256" key="23">
    <source>
        <dbReference type="SAM" id="MobiDB-lite"/>
    </source>
</evidence>
<proteinExistence type="inferred from homology"/>
<keyword evidence="10" id="KW-0677">Repeat</keyword>
<evidence type="ECO:0000256" key="14">
    <source>
        <dbReference type="ARBA" id="ARBA00022843"/>
    </source>
</evidence>
<evidence type="ECO:0000256" key="5">
    <source>
        <dbReference type="ARBA" id="ARBA00012759"/>
    </source>
</evidence>
<evidence type="ECO:0000256" key="22">
    <source>
        <dbReference type="ARBA" id="ARBA00082178"/>
    </source>
</evidence>
<dbReference type="InterPro" id="IPR018200">
    <property type="entry name" value="USP_CS"/>
</dbReference>
<dbReference type="InterPro" id="IPR001394">
    <property type="entry name" value="Peptidase_C19_UCH"/>
</dbReference>
<dbReference type="SUPFAM" id="SSF54001">
    <property type="entry name" value="Cysteine proteinases"/>
    <property type="match status" value="1"/>
</dbReference>
<evidence type="ECO:0000256" key="19">
    <source>
        <dbReference type="ARBA" id="ARBA00071638"/>
    </source>
</evidence>
<dbReference type="FunFam" id="3.90.70.10:FF:000004">
    <property type="entry name" value="Putative ubiquitin carboxyl-terminal hydrolase 25"/>
    <property type="match status" value="1"/>
</dbReference>
<dbReference type="PANTHER" id="PTHR24006:SF666">
    <property type="entry name" value="UBIQUITIN CARBOXYL-TERMINAL HYDROLASE 25"/>
    <property type="match status" value="1"/>
</dbReference>
<keyword evidence="6" id="KW-0963">Cytoplasm</keyword>
<evidence type="ECO:0000256" key="15">
    <source>
        <dbReference type="ARBA" id="ARBA00023054"/>
    </source>
</evidence>
<protein>
    <recommendedName>
        <fullName evidence="19">Ubiquitin carboxyl-terminal hydrolase 25</fullName>
        <ecNumber evidence="5">3.4.19.12</ecNumber>
    </recommendedName>
    <alternativeName>
        <fullName evidence="22">Deubiquitinating enzyme 25</fullName>
    </alternativeName>
    <alternativeName>
        <fullName evidence="20">Ubiquitin thioesterase 25</fullName>
    </alternativeName>
    <alternativeName>
        <fullName evidence="21">Ubiquitin-specific-processing protease 25</fullName>
    </alternativeName>
</protein>
<dbReference type="Gene3D" id="3.90.70.10">
    <property type="entry name" value="Cysteine proteinases"/>
    <property type="match status" value="1"/>
</dbReference>
<dbReference type="CDD" id="cd14354">
    <property type="entry name" value="UBA_UBP25"/>
    <property type="match status" value="1"/>
</dbReference>
<dbReference type="Xenbase" id="XB-GENE-946521">
    <property type="gene designation" value="usp25"/>
</dbReference>
<keyword evidence="7" id="KW-1017">Isopeptide bond</keyword>
<evidence type="ECO:0000256" key="11">
    <source>
        <dbReference type="ARBA" id="ARBA00022786"/>
    </source>
</evidence>
<dbReference type="InterPro" id="IPR054108">
    <property type="entry name" value="USP25/28_UIM"/>
</dbReference>
<evidence type="ECO:0000256" key="1">
    <source>
        <dbReference type="ARBA" id="ARBA00000707"/>
    </source>
</evidence>
<dbReference type="PROSITE" id="PS50235">
    <property type="entry name" value="USP_3"/>
    <property type="match status" value="1"/>
</dbReference>
<evidence type="ECO:0000256" key="16">
    <source>
        <dbReference type="ARBA" id="ARBA00023242"/>
    </source>
</evidence>
<dbReference type="InterPro" id="IPR028889">
    <property type="entry name" value="USP"/>
</dbReference>
<evidence type="ECO:0000256" key="4">
    <source>
        <dbReference type="ARBA" id="ARBA00009085"/>
    </source>
</evidence>
<keyword evidence="12" id="KW-0378">Hydrolase</keyword>
<name>A0A6I8QPA3_XENTR</name>
<dbReference type="InterPro" id="IPR050164">
    <property type="entry name" value="Peptidase_C19"/>
</dbReference>
<comment type="similarity">
    <text evidence="4">Belongs to the peptidase C19 family.</text>
</comment>
<dbReference type="Bgee" id="ENSXETG00000023135">
    <property type="expression patterns" value="Expressed in skeletal muscle tissue and 15 other cell types or tissues"/>
</dbReference>
<dbReference type="CDD" id="cd20486">
    <property type="entry name" value="USP25_C"/>
    <property type="match status" value="1"/>
</dbReference>
<dbReference type="PROSITE" id="PS00972">
    <property type="entry name" value="USP_1"/>
    <property type="match status" value="1"/>
</dbReference>
<dbReference type="Pfam" id="PF21909">
    <property type="entry name" value="USP_UIM_N"/>
    <property type="match status" value="1"/>
</dbReference>
<dbReference type="InterPro" id="IPR054109">
    <property type="entry name" value="UBA_8"/>
</dbReference>
<dbReference type="Gene3D" id="1.10.8.10">
    <property type="entry name" value="DNA helicase RuvA subunit, C-terminal domain"/>
    <property type="match status" value="1"/>
</dbReference>
<dbReference type="GO" id="GO:0005634">
    <property type="term" value="C:nucleus"/>
    <property type="evidence" value="ECO:0007669"/>
    <property type="project" value="UniProtKB-SubCell"/>
</dbReference>
<dbReference type="GO" id="GO:0006508">
    <property type="term" value="P:proteolysis"/>
    <property type="evidence" value="ECO:0007669"/>
    <property type="project" value="UniProtKB-KW"/>
</dbReference>
<comment type="subcellular location">
    <subcellularLocation>
        <location evidence="3">Cytoplasm</location>
    </subcellularLocation>
    <subcellularLocation>
        <location evidence="2">Nucleus</location>
    </subcellularLocation>
</comment>
<evidence type="ECO:0000313" key="25">
    <source>
        <dbReference type="Ensembl" id="ENSXETP00000071112"/>
    </source>
</evidence>
<keyword evidence="9" id="KW-0645">Protease</keyword>
<feature type="region of interest" description="Disordered" evidence="23">
    <location>
        <begin position="704"/>
        <end position="726"/>
    </location>
</feature>
<keyword evidence="14" id="KW-0832">Ubl conjugation</keyword>
<evidence type="ECO:0000256" key="17">
    <source>
        <dbReference type="ARBA" id="ARBA00053306"/>
    </source>
</evidence>
<dbReference type="Pfam" id="PF22566">
    <property type="entry name" value="UBA_8"/>
    <property type="match status" value="1"/>
</dbReference>
<evidence type="ECO:0000256" key="10">
    <source>
        <dbReference type="ARBA" id="ARBA00022737"/>
    </source>
</evidence>
<evidence type="ECO:0000256" key="8">
    <source>
        <dbReference type="ARBA" id="ARBA00022553"/>
    </source>
</evidence>
<comment type="subunit">
    <text evidence="18">Homotetramer, inhibited form. Homodimer, active form. Interacts with ACTA1 (via its C-terminus); the interaction occurs for all isoforms but is strongest for isoform USP25m in muscle differentiating cells. Interacts (isoform USP25m only) with MYBPC1; the interaction prevents proteasomal degradation of MYBPC1. Interacts (isoform USP25m only) with FLNC (via filament repeats 17-18, 20-21 and 24). Interacts with GAPDH. Interacts with SUMO3; the interaction sumoylates efficiently USP25. Interacts with SUMO2; the interaction sumoylates efficiently USP25. Interacts with SUMO1; the interaction only weakly sumoylates USP25. Interacts with SYK; phosphorylates USP25 and regulates USP25 intracellular levels.</text>
</comment>
<keyword evidence="13" id="KW-0788">Thiol protease</keyword>
<dbReference type="GeneTree" id="ENSGT00940000157962"/>
<dbReference type="PANTHER" id="PTHR24006">
    <property type="entry name" value="UBIQUITIN CARBOXYL-TERMINAL HYDROLASE"/>
    <property type="match status" value="1"/>
</dbReference>
<evidence type="ECO:0000259" key="24">
    <source>
        <dbReference type="PROSITE" id="PS50235"/>
    </source>
</evidence>
<evidence type="ECO:0000256" key="2">
    <source>
        <dbReference type="ARBA" id="ARBA00004123"/>
    </source>
</evidence>
<evidence type="ECO:0000256" key="18">
    <source>
        <dbReference type="ARBA" id="ARBA00062193"/>
    </source>
</evidence>
<comment type="catalytic activity">
    <reaction evidence="1">
        <text>Thiol-dependent hydrolysis of ester, thioester, amide, peptide and isopeptide bonds formed by the C-terminal Gly of ubiquitin (a 76-residue protein attached to proteins as an intracellular targeting signal).</text>
        <dbReference type="EC" id="3.4.19.12"/>
    </reaction>
</comment>
<dbReference type="CDD" id="cd02665">
    <property type="entry name" value="Peptidase_C19I"/>
    <property type="match status" value="1"/>
</dbReference>
<organism evidence="25">
    <name type="scientific">Xenopus tropicalis</name>
    <name type="common">Western clawed frog</name>
    <name type="synonym">Silurana tropicalis</name>
    <dbReference type="NCBI Taxonomy" id="8364"/>
    <lineage>
        <taxon>Eukaryota</taxon>
        <taxon>Metazoa</taxon>
        <taxon>Chordata</taxon>
        <taxon>Craniata</taxon>
        <taxon>Vertebrata</taxon>
        <taxon>Euteleostomi</taxon>
        <taxon>Amphibia</taxon>
        <taxon>Batrachia</taxon>
        <taxon>Anura</taxon>
        <taxon>Pipoidea</taxon>
        <taxon>Pipidae</taxon>
        <taxon>Xenopodinae</taxon>
        <taxon>Xenopus</taxon>
        <taxon>Silurana</taxon>
    </lineage>
</organism>
<evidence type="ECO:0000256" key="13">
    <source>
        <dbReference type="ARBA" id="ARBA00022807"/>
    </source>
</evidence>
<sequence length="1062" mass="123154">MTVEQNVLQQNSQKHQQTFLNQLREITGINDLQILQQALKDSNGNLELAVAFLTAKNAKLPQPEEATYYQTALPNNDRYISVGSQADTNVIDLTVDDKDDLQRAIALSLEESNRTFRETGITDEEQAISRVLEASIAENKASLKRTHTEVWSDSPNPYDRKRQENCPVGLKNVGNTCWFSAVIQSLFNLLEFRRLVLNYSPPATAQDVPRNQKEHRNLPFMRELRYLFSLMVSSKRKYVDPSRAVEILKDAFKSNDSQQQDVSEFTHKLLDWLEDAFQIKAEEERDGEKPKNPMVELFYGRFLAVGVHEGKKFENTEMFGQYPLQVNGFKDLHECLEAAMIEGEIESLHSENSGKSGQEHWFTELPPVLTFELSRFEFNQALGRPEKIHNKLEFPPCLYMDRYMHKNREITRLKRDEIKRLKEHLTVLQQRLERTIEHQGSSAASETQPPTQRSVIHKPFTQSRIPPDLPMHPAPRNITDEELSVLEGCLHRWRTEVETDTRDLQDSIGRIHRTIELMYSDKQMNQVPYKLHAVLVHEGQANAGHYWAYIFDHHEKRWMKYNDISVTKSSWEELERDSFGGYRNASAYCLMYINDEEKYLMQEEYDKETGQVLTGMDTLPLDLREYVKEDNRQFEKELEEWDKEQLRKAEQEKMILAQKVLKQAPLVVAPPPVEPEYMEQPTKVDTPNEMSEETTTVITQAATESEDKGPDAVLQMPTDNAPAPAAPNQRVVEVAIPHVGTFVIESEEGGYDDEVMMTPNMQGIIMAIGKSRNVYDKCGPEAGFFKAIKTEYARLVKLAQEDPPPEIDYRLQHAIVYFIQSQAPKKIIERTLLEQFADRNLSFDERCRNIMKVAQAKLEMIKPDEVNMEEYRKWHKDYRMFRETTMYILIGLELFQNKSYVEALLYLIYGYQYNKELISKGLYRGHDEELISHYRRECFLKLNEQAAAMFESGDVDEVTNGLTSMNELIVPCLPLLLVDDMEEKDIVAVEDMRNRWCSYLGQEMEPNLQEKLTDFLPKLLDCSTEIKGLNDPPKLPNFSTHELCERFARIMLSLSRMPADGR</sequence>
<reference evidence="25" key="1">
    <citation type="journal article" date="2010" name="Science">
        <title>The genome of the Western clawed frog Xenopus tropicalis.</title>
        <authorList>
            <person name="Hellsten U."/>
            <person name="Harland R.M."/>
            <person name="Gilchrist M.J."/>
            <person name="Hendrix D."/>
            <person name="Jurka J."/>
            <person name="Kapitonov V."/>
            <person name="Ovcharenko I."/>
            <person name="Putnam N.H."/>
            <person name="Shu S."/>
            <person name="Taher L."/>
            <person name="Blitz I.L."/>
            <person name="Blumberg B."/>
            <person name="Dichmann D.S."/>
            <person name="Dubchak I."/>
            <person name="Amaya E."/>
            <person name="Detter J.C."/>
            <person name="Fletcher R."/>
            <person name="Gerhard D.S."/>
            <person name="Goodstein D."/>
            <person name="Graves T."/>
            <person name="Grigoriev I.V."/>
            <person name="Grimwood J."/>
            <person name="Kawashima T."/>
            <person name="Lindquist E."/>
            <person name="Lucas S.M."/>
            <person name="Mead P.E."/>
            <person name="Mitros T."/>
            <person name="Ogino H."/>
            <person name="Ohta Y."/>
            <person name="Poliakov A.V."/>
            <person name="Pollet N."/>
            <person name="Robert J."/>
            <person name="Salamov A."/>
            <person name="Sater A.K."/>
            <person name="Schmutz J."/>
            <person name="Terry A."/>
            <person name="Vize P.D."/>
            <person name="Warren W.C."/>
            <person name="Wells D."/>
            <person name="Wills A."/>
            <person name="Wilson R.K."/>
            <person name="Zimmerman L.B."/>
            <person name="Zorn A.M."/>
            <person name="Grainger R."/>
            <person name="Grammer T."/>
            <person name="Khokha M.K."/>
            <person name="Richardson P.M."/>
            <person name="Rokhsar D.S."/>
        </authorList>
    </citation>
    <scope>NUCLEOTIDE SEQUENCE [LARGE SCALE GENOMIC DNA]</scope>
    <source>
        <strain evidence="25">Nigerian</strain>
    </source>
</reference>
<accession>A0A6I8QPA3</accession>